<organism evidence="2 3">
    <name type="scientific">Brassica napus</name>
    <name type="common">Rape</name>
    <dbReference type="NCBI Taxonomy" id="3708"/>
    <lineage>
        <taxon>Eukaryota</taxon>
        <taxon>Viridiplantae</taxon>
        <taxon>Streptophyta</taxon>
        <taxon>Embryophyta</taxon>
        <taxon>Tracheophyta</taxon>
        <taxon>Spermatophyta</taxon>
        <taxon>Magnoliopsida</taxon>
        <taxon>eudicotyledons</taxon>
        <taxon>Gunneridae</taxon>
        <taxon>Pentapetalae</taxon>
        <taxon>rosids</taxon>
        <taxon>malvids</taxon>
        <taxon>Brassicales</taxon>
        <taxon>Brassicaceae</taxon>
        <taxon>Brassiceae</taxon>
        <taxon>Brassica</taxon>
    </lineage>
</organism>
<dbReference type="EMBL" id="JAGKQM010000012">
    <property type="protein sequence ID" value="KAH0896228.1"/>
    <property type="molecule type" value="Genomic_DNA"/>
</dbReference>
<name>A0ABQ8AVJ9_BRANA</name>
<accession>A0ABQ8AVJ9</accession>
<feature type="transmembrane region" description="Helical" evidence="1">
    <location>
        <begin position="122"/>
        <end position="141"/>
    </location>
</feature>
<dbReference type="Proteomes" id="UP000824890">
    <property type="component" value="Unassembled WGS sequence"/>
</dbReference>
<sequence length="264" mass="29407">MINFIEAYFKVNPKVSIVLSSTSAGDIVGLISCVKVAARTNQTKLTTKFPEKCATGTMYKQKGIRCSDALAKSTTGSMDKLAKGTSYSGAPPNSPAVIYFTYVTSDLEPCNPAKLLNIDEHVFFVIFVTVFYCLNLLTYYIQLQGTVIQIFFPPNHATKVFSSVGAFYSLSNYFDTKNKESFLMTDHNLTICFTHNSVLSNIEDVVGDRKLINRQHPKSIQFSRVLTDRCDRSPTEVPSQSLEIMTTKVIASANFFTIGYSRKK</sequence>
<comment type="caution">
    <text evidence="2">The sequence shown here is derived from an EMBL/GenBank/DDBJ whole genome shotgun (WGS) entry which is preliminary data.</text>
</comment>
<evidence type="ECO:0000256" key="1">
    <source>
        <dbReference type="SAM" id="Phobius"/>
    </source>
</evidence>
<reference evidence="2 3" key="1">
    <citation type="submission" date="2021-05" db="EMBL/GenBank/DDBJ databases">
        <title>Genome Assembly of Synthetic Allotetraploid Brassica napus Reveals Homoeologous Exchanges between Subgenomes.</title>
        <authorList>
            <person name="Davis J.T."/>
        </authorList>
    </citation>
    <scope>NUCLEOTIDE SEQUENCE [LARGE SCALE GENOMIC DNA]</scope>
    <source>
        <strain evidence="3">cv. Da-Ae</strain>
        <tissue evidence="2">Seedling</tissue>
    </source>
</reference>
<gene>
    <name evidence="2" type="ORF">HID58_045796</name>
</gene>
<proteinExistence type="predicted"/>
<keyword evidence="1" id="KW-0812">Transmembrane</keyword>
<evidence type="ECO:0000313" key="3">
    <source>
        <dbReference type="Proteomes" id="UP000824890"/>
    </source>
</evidence>
<evidence type="ECO:0000313" key="2">
    <source>
        <dbReference type="EMBL" id="KAH0896228.1"/>
    </source>
</evidence>
<keyword evidence="1" id="KW-1133">Transmembrane helix</keyword>
<protein>
    <submittedName>
        <fullName evidence="2">Uncharacterized protein</fullName>
    </submittedName>
</protein>
<keyword evidence="3" id="KW-1185">Reference proteome</keyword>
<keyword evidence="1" id="KW-0472">Membrane</keyword>